<dbReference type="InterPro" id="IPR011059">
    <property type="entry name" value="Metal-dep_hydrolase_composite"/>
</dbReference>
<gene>
    <name evidence="2" type="ORF">JD276_13280</name>
</gene>
<dbReference type="GO" id="GO:0016810">
    <property type="term" value="F:hydrolase activity, acting on carbon-nitrogen (but not peptide) bonds"/>
    <property type="evidence" value="ECO:0007669"/>
    <property type="project" value="InterPro"/>
</dbReference>
<proteinExistence type="predicted"/>
<sequence>MAADLILRDARIFTADRQAPWAEALAVSDGTIVFVGSSEAALAHRGNATEVRSLGGAFVMPGIVDGHNHPALAGRTALFELALPEGLGYEELLGLVRERAAQLAPGAWIVGAGWPVGMLDRLSTSEALRDFDEASGGHPAVLVDDSRHNRWANSAAMEIAGVPDGAGVLRDAEGRATGVLLERAGLPVAFAAAREDGLSDEQEREAYRHSLEILHGYGITAFQDAGATPEILRALHGLDAAGRLEAWVVTSLLMNDEVLGAEVVGAPLLDRAEAYRSTHHRPDFVKIFLDGIPPARTAAMLEPYLEDAHHGCGFCGSTILTPDELSEALRAAADRGLGAKIHSTGDATTRLILDTVERLREEGRSIRCQVAHGQYVAETDVPRFAELDVAADISPYVWYPGPVPDAIKTAVPAERAERIHPNRDLVDAGVLVSAGSDWPVSPVPNPWQALAGLVTRRDPTGQYPGELWPEQALSLEEALEVLTVNGARMIGVDDVTGTLTPGRSADFILLDRDPFSLDVAELGSLAVTETWFAGRRVFAR</sequence>
<organism evidence="2 3">
    <name type="scientific">Leucobacter chromiisoli</name>
    <dbReference type="NCBI Taxonomy" id="2796471"/>
    <lineage>
        <taxon>Bacteria</taxon>
        <taxon>Bacillati</taxon>
        <taxon>Actinomycetota</taxon>
        <taxon>Actinomycetes</taxon>
        <taxon>Micrococcales</taxon>
        <taxon>Microbacteriaceae</taxon>
        <taxon>Leucobacter</taxon>
    </lineage>
</organism>
<accession>A0A934UW84</accession>
<reference evidence="2" key="1">
    <citation type="submission" date="2020-12" db="EMBL/GenBank/DDBJ databases">
        <title>Leucobacter sp. CAS1, isolated from Chromium sludge.</title>
        <authorList>
            <person name="Xu Z."/>
        </authorList>
    </citation>
    <scope>NUCLEOTIDE SEQUENCE</scope>
    <source>
        <strain evidence="2">CSA1</strain>
    </source>
</reference>
<feature type="domain" description="Amidohydrolase 3" evidence="1">
    <location>
        <begin position="51"/>
        <end position="538"/>
    </location>
</feature>
<dbReference type="SUPFAM" id="SSF51338">
    <property type="entry name" value="Composite domain of metallo-dependent hydrolases"/>
    <property type="match status" value="1"/>
</dbReference>
<dbReference type="Gene3D" id="2.30.40.10">
    <property type="entry name" value="Urease, subunit C, domain 1"/>
    <property type="match status" value="1"/>
</dbReference>
<dbReference type="InterPro" id="IPR032466">
    <property type="entry name" value="Metal_Hydrolase"/>
</dbReference>
<dbReference type="RefSeq" id="WP_200116144.1">
    <property type="nucleotide sequence ID" value="NZ_JAEHOH010000020.1"/>
</dbReference>
<comment type="caution">
    <text evidence="2">The sequence shown here is derived from an EMBL/GenBank/DDBJ whole genome shotgun (WGS) entry which is preliminary data.</text>
</comment>
<evidence type="ECO:0000313" key="3">
    <source>
        <dbReference type="Proteomes" id="UP000608530"/>
    </source>
</evidence>
<evidence type="ECO:0000259" key="1">
    <source>
        <dbReference type="Pfam" id="PF07969"/>
    </source>
</evidence>
<dbReference type="PANTHER" id="PTHR22642">
    <property type="entry name" value="IMIDAZOLONEPROPIONASE"/>
    <property type="match status" value="1"/>
</dbReference>
<protein>
    <submittedName>
        <fullName evidence="2">Amidohydrolase</fullName>
    </submittedName>
</protein>
<evidence type="ECO:0000313" key="2">
    <source>
        <dbReference type="EMBL" id="MBK0420003.1"/>
    </source>
</evidence>
<dbReference type="Proteomes" id="UP000608530">
    <property type="component" value="Unassembled WGS sequence"/>
</dbReference>
<keyword evidence="3" id="KW-1185">Reference proteome</keyword>
<dbReference type="CDD" id="cd01300">
    <property type="entry name" value="YtcJ_like"/>
    <property type="match status" value="1"/>
</dbReference>
<dbReference type="Gene3D" id="3.20.20.140">
    <property type="entry name" value="Metal-dependent hydrolases"/>
    <property type="match status" value="1"/>
</dbReference>
<dbReference type="SUPFAM" id="SSF51556">
    <property type="entry name" value="Metallo-dependent hydrolases"/>
    <property type="match status" value="1"/>
</dbReference>
<dbReference type="EMBL" id="JAEHOH010000020">
    <property type="protein sequence ID" value="MBK0420003.1"/>
    <property type="molecule type" value="Genomic_DNA"/>
</dbReference>
<dbReference type="PANTHER" id="PTHR22642:SF2">
    <property type="entry name" value="PROTEIN LONG AFTER FAR-RED 3"/>
    <property type="match status" value="1"/>
</dbReference>
<name>A0A934UW84_9MICO</name>
<dbReference type="AlphaFoldDB" id="A0A934UW84"/>
<dbReference type="Gene3D" id="3.10.310.70">
    <property type="match status" value="1"/>
</dbReference>
<dbReference type="Pfam" id="PF07969">
    <property type="entry name" value="Amidohydro_3"/>
    <property type="match status" value="1"/>
</dbReference>
<dbReference type="InterPro" id="IPR013108">
    <property type="entry name" value="Amidohydro_3"/>
</dbReference>
<dbReference type="InterPro" id="IPR033932">
    <property type="entry name" value="YtcJ-like"/>
</dbReference>